<organism evidence="1 2">
    <name type="scientific">Sulfurimonas sediminis</name>
    <dbReference type="NCBI Taxonomy" id="2590020"/>
    <lineage>
        <taxon>Bacteria</taxon>
        <taxon>Pseudomonadati</taxon>
        <taxon>Campylobacterota</taxon>
        <taxon>Epsilonproteobacteria</taxon>
        <taxon>Campylobacterales</taxon>
        <taxon>Sulfurimonadaceae</taxon>
        <taxon>Sulfurimonas</taxon>
    </lineage>
</organism>
<reference evidence="1 2" key="1">
    <citation type="submission" date="2019-06" db="EMBL/GenBank/DDBJ databases">
        <title>Sulfurimonas gotlandica sp. nov., a chemoautotrophic and psychrotolerant epsilonproteobacterium isolated from a pelagic redoxcline, and an emended description of the genus Sulfurimonas.</title>
        <authorList>
            <person name="Wang S."/>
            <person name="Jiang L."/>
            <person name="Shao Z."/>
        </authorList>
    </citation>
    <scope>NUCLEOTIDE SEQUENCE [LARGE SCALE GENOMIC DNA]</scope>
    <source>
        <strain evidence="1 2">S2-6</strain>
    </source>
</reference>
<proteinExistence type="predicted"/>
<dbReference type="KEGG" id="ssei:FJR45_03035"/>
<protein>
    <submittedName>
        <fullName evidence="1">XRE family transcriptional regulator</fullName>
    </submittedName>
</protein>
<dbReference type="InterPro" id="IPR010982">
    <property type="entry name" value="Lambda_DNA-bd_dom_sf"/>
</dbReference>
<dbReference type="GO" id="GO:0003677">
    <property type="term" value="F:DNA binding"/>
    <property type="evidence" value="ECO:0007669"/>
    <property type="project" value="InterPro"/>
</dbReference>
<dbReference type="EMBL" id="CP041235">
    <property type="protein sequence ID" value="QOP42979.1"/>
    <property type="molecule type" value="Genomic_DNA"/>
</dbReference>
<dbReference type="AlphaFoldDB" id="A0A7M1AZP8"/>
<evidence type="ECO:0000313" key="2">
    <source>
        <dbReference type="Proteomes" id="UP000593719"/>
    </source>
</evidence>
<dbReference type="Proteomes" id="UP000593719">
    <property type="component" value="Chromosome"/>
</dbReference>
<name>A0A7M1AZP8_9BACT</name>
<dbReference type="RefSeq" id="WP_193151291.1">
    <property type="nucleotide sequence ID" value="NZ_CP041235.1"/>
</dbReference>
<evidence type="ECO:0000313" key="1">
    <source>
        <dbReference type="EMBL" id="QOP42979.1"/>
    </source>
</evidence>
<dbReference type="SUPFAM" id="SSF47413">
    <property type="entry name" value="lambda repressor-like DNA-binding domains"/>
    <property type="match status" value="1"/>
</dbReference>
<accession>A0A7M1AZP8</accession>
<sequence length="72" mass="8298">MNNEEFKSLLKKASLTKKSFSELVGTSTQGINNWSNKDRGIPYWVKSWLTLYIENKECKELKEIIKANVCNG</sequence>
<gene>
    <name evidence="1" type="ORF">FJR45_03035</name>
</gene>
<keyword evidence="2" id="KW-1185">Reference proteome</keyword>